<name>A0AAU6Q499_9DEIO</name>
<dbReference type="RefSeq" id="WP_339096707.1">
    <property type="nucleotide sequence ID" value="NZ_CP149782.1"/>
</dbReference>
<protein>
    <recommendedName>
        <fullName evidence="5">Putative metal-dependent hydrolase WDJ50_04815</fullName>
        <ecNumber evidence="5">3.-.-.-</ecNumber>
    </recommendedName>
</protein>
<comment type="similarity">
    <text evidence="5">Belongs to the metal hydrolase YfiT family.</text>
</comment>
<feature type="binding site" evidence="5">
    <location>
        <position position="160"/>
    </location>
    <ligand>
        <name>Zn(2+)</name>
        <dbReference type="ChEBI" id="CHEBI:29105"/>
    </ligand>
</feature>
<feature type="binding site" evidence="5">
    <location>
        <position position="67"/>
    </location>
    <ligand>
        <name>Zn(2+)</name>
        <dbReference type="ChEBI" id="CHEBI:29105"/>
    </ligand>
</feature>
<comment type="subcellular location">
    <subcellularLocation>
        <location evidence="5">Cytoplasm</location>
    </subcellularLocation>
</comment>
<feature type="binding site" evidence="5">
    <location>
        <position position="156"/>
    </location>
    <ligand>
        <name>Zn(2+)</name>
        <dbReference type="ChEBI" id="CHEBI:29105"/>
    </ligand>
</feature>
<keyword evidence="2 5" id="KW-0479">Metal-binding</keyword>
<sequence length="173" mass="19724">MTADAVRFPLGPMPQVRHLTPAERQAALANLRDLPARLRSAVTGLSGEQLDTPYREGGWTVRQVVHHVADSHINAYVRTKLALTEDNPTVKPYHEDLWAELPDSHLATELSLLMLEQLHARWDAVLADVTAWDRPWTHPESGEWTLDTLLAMYDWHGRHHTAHITGLRERQGW</sequence>
<proteinExistence type="inferred from homology"/>
<gene>
    <name evidence="7" type="ORF">WDJ50_04815</name>
</gene>
<dbReference type="InterPro" id="IPR023774">
    <property type="entry name" value="Put_metal_dep_hydrolase_YfiT"/>
</dbReference>
<feature type="domain" description="DinB-like" evidence="6">
    <location>
        <begin position="31"/>
        <end position="164"/>
    </location>
</feature>
<dbReference type="GO" id="GO:0016787">
    <property type="term" value="F:hydrolase activity"/>
    <property type="evidence" value="ECO:0007669"/>
    <property type="project" value="UniProtKB-UniRule"/>
</dbReference>
<dbReference type="AlphaFoldDB" id="A0AAU6Q499"/>
<dbReference type="InterPro" id="IPR034660">
    <property type="entry name" value="DinB/YfiT-like"/>
</dbReference>
<dbReference type="SUPFAM" id="SSF109854">
    <property type="entry name" value="DinB/YfiT-like putative metalloenzymes"/>
    <property type="match status" value="1"/>
</dbReference>
<keyword evidence="7" id="KW-0808">Transferase</keyword>
<evidence type="ECO:0000313" key="7">
    <source>
        <dbReference type="EMBL" id="WYF45453.1"/>
    </source>
</evidence>
<evidence type="ECO:0000256" key="4">
    <source>
        <dbReference type="ARBA" id="ARBA00022833"/>
    </source>
</evidence>
<comment type="subunit">
    <text evidence="5">Homodimer.</text>
</comment>
<dbReference type="Pfam" id="PF12867">
    <property type="entry name" value="DinB_2"/>
    <property type="match status" value="1"/>
</dbReference>
<dbReference type="GO" id="GO:0016740">
    <property type="term" value="F:transferase activity"/>
    <property type="evidence" value="ECO:0007669"/>
    <property type="project" value="UniProtKB-KW"/>
</dbReference>
<comment type="cofactor">
    <cofactor evidence="5">
        <name>Zn(2+)</name>
        <dbReference type="ChEBI" id="CHEBI:29105"/>
    </cofactor>
    <text evidence="5">Binds 1 zinc ion per subunit.</text>
</comment>
<comment type="function">
    <text evidence="5">Possible metal-dependent hydrolase.</text>
</comment>
<keyword evidence="1 5" id="KW-0963">Cytoplasm</keyword>
<evidence type="ECO:0000256" key="2">
    <source>
        <dbReference type="ARBA" id="ARBA00022723"/>
    </source>
</evidence>
<dbReference type="EC" id="3.-.-.-" evidence="5"/>
<keyword evidence="4 5" id="KW-0862">Zinc</keyword>
<accession>A0AAU6Q499</accession>
<evidence type="ECO:0000256" key="1">
    <source>
        <dbReference type="ARBA" id="ARBA00022490"/>
    </source>
</evidence>
<dbReference type="HAMAP" id="MF_01256">
    <property type="entry name" value="YfiT_hydrol"/>
    <property type="match status" value="1"/>
</dbReference>
<dbReference type="EMBL" id="CP149782">
    <property type="protein sequence ID" value="WYF45453.1"/>
    <property type="molecule type" value="Genomic_DNA"/>
</dbReference>
<dbReference type="Gene3D" id="1.20.120.450">
    <property type="entry name" value="dinb family like domain"/>
    <property type="match status" value="1"/>
</dbReference>
<organism evidence="7">
    <name type="scientific">Deinococcus sp. VB142</name>
    <dbReference type="NCBI Taxonomy" id="3112952"/>
    <lineage>
        <taxon>Bacteria</taxon>
        <taxon>Thermotogati</taxon>
        <taxon>Deinococcota</taxon>
        <taxon>Deinococci</taxon>
        <taxon>Deinococcales</taxon>
        <taxon>Deinococcaceae</taxon>
        <taxon>Deinococcus</taxon>
    </lineage>
</organism>
<dbReference type="GO" id="GO:0005737">
    <property type="term" value="C:cytoplasm"/>
    <property type="evidence" value="ECO:0007669"/>
    <property type="project" value="UniProtKB-SubCell"/>
</dbReference>
<evidence type="ECO:0000256" key="3">
    <source>
        <dbReference type="ARBA" id="ARBA00022801"/>
    </source>
</evidence>
<dbReference type="InterPro" id="IPR024775">
    <property type="entry name" value="DinB-like"/>
</dbReference>
<evidence type="ECO:0000256" key="5">
    <source>
        <dbReference type="HAMAP-Rule" id="MF_01256"/>
    </source>
</evidence>
<reference evidence="7" key="1">
    <citation type="submission" date="2024-03" db="EMBL/GenBank/DDBJ databases">
        <title>Deinococcus weizhi sp. nov., isolated from human skin.</title>
        <authorList>
            <person name="Wei Z."/>
            <person name="Tian F."/>
            <person name="Yang C."/>
            <person name="Xin L.T."/>
            <person name="Wen Z.J."/>
            <person name="Lan K.C."/>
            <person name="Yu L."/>
            <person name="Zhe W."/>
            <person name="Dan F.D."/>
            <person name="Jun W."/>
            <person name="Rui Z."/>
            <person name="Yong X.J."/>
            <person name="Ting Y."/>
            <person name="Wei X."/>
            <person name="Xu Z.G."/>
            <person name="Xin Z."/>
            <person name="Dong F.G."/>
            <person name="Ni X.M."/>
            <person name="Zheng M.G."/>
            <person name="Chun Y."/>
            <person name="Qian W.X."/>
        </authorList>
    </citation>
    <scope>NUCLEOTIDE SEQUENCE</scope>
    <source>
        <strain evidence="7">VB142</strain>
    </source>
</reference>
<dbReference type="NCBIfam" id="NF009807">
    <property type="entry name" value="PRK13291.1"/>
    <property type="match status" value="1"/>
</dbReference>
<dbReference type="GO" id="GO:0008270">
    <property type="term" value="F:zinc ion binding"/>
    <property type="evidence" value="ECO:0007669"/>
    <property type="project" value="UniProtKB-UniRule"/>
</dbReference>
<evidence type="ECO:0000259" key="6">
    <source>
        <dbReference type="Pfam" id="PF12867"/>
    </source>
</evidence>
<keyword evidence="3 5" id="KW-0378">Hydrolase</keyword>